<feature type="region of interest" description="Disordered" evidence="1">
    <location>
        <begin position="1284"/>
        <end position="1423"/>
    </location>
</feature>
<comment type="caution">
    <text evidence="3">The sequence shown here is derived from an EMBL/GenBank/DDBJ whole genome shotgun (WGS) entry which is preliminary data.</text>
</comment>
<proteinExistence type="predicted"/>
<accession>A0A4E0RWM1</accession>
<dbReference type="GO" id="GO:0045814">
    <property type="term" value="P:negative regulation of gene expression, epigenetic"/>
    <property type="evidence" value="ECO:0007669"/>
    <property type="project" value="InterPro"/>
</dbReference>
<dbReference type="GO" id="GO:0005654">
    <property type="term" value="C:nucleoplasm"/>
    <property type="evidence" value="ECO:0007669"/>
    <property type="project" value="TreeGrafter"/>
</dbReference>
<dbReference type="InterPro" id="IPR022188">
    <property type="entry name" value="TASOR_DUF3715"/>
</dbReference>
<feature type="compositionally biased region" description="Basic and acidic residues" evidence="1">
    <location>
        <begin position="933"/>
        <end position="949"/>
    </location>
</feature>
<feature type="region of interest" description="Disordered" evidence="1">
    <location>
        <begin position="1097"/>
        <end position="1167"/>
    </location>
</feature>
<feature type="compositionally biased region" description="Polar residues" evidence="1">
    <location>
        <begin position="819"/>
        <end position="837"/>
    </location>
</feature>
<feature type="compositionally biased region" description="Low complexity" evidence="1">
    <location>
        <begin position="1074"/>
        <end position="1083"/>
    </location>
</feature>
<reference evidence="3" key="1">
    <citation type="submission" date="2019-03" db="EMBL/GenBank/DDBJ databases">
        <title>Improved annotation for the trematode Fasciola hepatica.</title>
        <authorList>
            <person name="Choi Y.-J."/>
            <person name="Martin J."/>
            <person name="Mitreva M."/>
        </authorList>
    </citation>
    <scope>NUCLEOTIDE SEQUENCE [LARGE SCALE GENOMIC DNA]</scope>
</reference>
<feature type="compositionally biased region" description="Basic and acidic residues" evidence="1">
    <location>
        <begin position="1307"/>
        <end position="1319"/>
    </location>
</feature>
<protein>
    <recommendedName>
        <fullName evidence="2">TASOR pseudo-PARP domain-containing protein</fullName>
    </recommendedName>
</protein>
<dbReference type="Pfam" id="PF12509">
    <property type="entry name" value="DUF3715"/>
    <property type="match status" value="1"/>
</dbReference>
<evidence type="ECO:0000259" key="2">
    <source>
        <dbReference type="Pfam" id="PF12509"/>
    </source>
</evidence>
<feature type="compositionally biased region" description="Basic and acidic residues" evidence="1">
    <location>
        <begin position="1372"/>
        <end position="1416"/>
    </location>
</feature>
<feature type="domain" description="TASOR pseudo-PARP" evidence="2">
    <location>
        <begin position="109"/>
        <end position="266"/>
    </location>
</feature>
<feature type="region of interest" description="Disordered" evidence="1">
    <location>
        <begin position="817"/>
        <end position="990"/>
    </location>
</feature>
<evidence type="ECO:0000256" key="1">
    <source>
        <dbReference type="SAM" id="MobiDB-lite"/>
    </source>
</evidence>
<gene>
    <name evidence="3" type="ORF">D915_006531</name>
</gene>
<dbReference type="PANTHER" id="PTHR16207:SF11">
    <property type="entry name" value="SET DOMAIN-CONTAINING PROTEIN"/>
    <property type="match status" value="1"/>
</dbReference>
<name>A0A4E0RWM1_FASHE</name>
<feature type="compositionally biased region" description="Polar residues" evidence="1">
    <location>
        <begin position="972"/>
        <end position="982"/>
    </location>
</feature>
<organism evidence="3 4">
    <name type="scientific">Fasciola hepatica</name>
    <name type="common">Liver fluke</name>
    <dbReference type="NCBI Taxonomy" id="6192"/>
    <lineage>
        <taxon>Eukaryota</taxon>
        <taxon>Metazoa</taxon>
        <taxon>Spiralia</taxon>
        <taxon>Lophotrochozoa</taxon>
        <taxon>Platyhelminthes</taxon>
        <taxon>Trematoda</taxon>
        <taxon>Digenea</taxon>
        <taxon>Plagiorchiida</taxon>
        <taxon>Echinostomata</taxon>
        <taxon>Echinostomatoidea</taxon>
        <taxon>Fasciolidae</taxon>
        <taxon>Fasciola</taxon>
    </lineage>
</organism>
<feature type="compositionally biased region" description="Low complexity" evidence="1">
    <location>
        <begin position="1099"/>
        <end position="1112"/>
    </location>
</feature>
<evidence type="ECO:0000313" key="3">
    <source>
        <dbReference type="EMBL" id="THD22322.1"/>
    </source>
</evidence>
<dbReference type="EMBL" id="JXXN02002839">
    <property type="protein sequence ID" value="THD22322.1"/>
    <property type="molecule type" value="Genomic_DNA"/>
</dbReference>
<dbReference type="Proteomes" id="UP000230066">
    <property type="component" value="Unassembled WGS sequence"/>
</dbReference>
<evidence type="ECO:0000313" key="4">
    <source>
        <dbReference type="Proteomes" id="UP000230066"/>
    </source>
</evidence>
<dbReference type="InterPro" id="IPR046432">
    <property type="entry name" value="TASOR"/>
</dbReference>
<feature type="compositionally biased region" description="Basic and acidic residues" evidence="1">
    <location>
        <begin position="1327"/>
        <end position="1355"/>
    </location>
</feature>
<feature type="compositionally biased region" description="Acidic residues" evidence="1">
    <location>
        <begin position="1029"/>
        <end position="1048"/>
    </location>
</feature>
<sequence>MSSERLVSVKRRISATAGFGSLKSFKVPKKSLDKSLLEQLDTESSDFVDEVLYQIHQSCRFPHLTSYLQIEQAWLVNNRKLEESFNAARKRFQKSGANASSDSNLGVGFYAVFDWSSVENIAQSGIFPGNDQNTWLGKPQQGVVVNQCADLTVARAQNKLITRTGVSTAATITTTSDDSDGSLPVYLVLLRWIKSRAYVVSSEAENSNELLEPQPGYACHVSTWSRIDPLDPSKLSLERAFQMAQVYLYEFDDELELRPKPEHILPYAVVRCRWTLDSTVCATASGETLTAANGAILVLTAKPLHISLNSRHALLPTPPKSIHRSRSLREEDNQLSRPLSRLINRLTENIPPLIPPEELQTLKNRSRSHSTVIRSAVQLGSPPQQVISTQADKPISVKITPMHVAILQARRLIAQPDWIDRVGESFLPGVTDPNPSLSAVSFSGHQMVLVGTGFITWGQPGSDLFSLQIELYVYRRPCLPVFDGLFQPCFQVSRLVPQVSLHYELAGLTPWASKTLESCGPPVLVSVPRDQEWCLPRLNEGTAASLQCNPSPFAGYRGNYIRISLPARGRRAEMSQFCDALREKSMAAVIHIPCDESCILFLFPDCQFARSIISIPTAENKMKIPLDALLSALPDEGKELLGTAFIAILASQRGTDGTESCVAQSPVSHVSPQTPIATTNAVPRMDPRLRTARAMDAQPLSSYVGPNVLTPHHPIPVSTTNEPTVDQPAASVTDNLETVVVESQDLVIAESSSPPAPSSPPREPDVLELECNEPPVEPKEIPLENGLPPLSCSSPTTKDERSFVPCVVTMDSLDMDVESQGNRSRDIINQSLSNSSDMEVEVPSSRYQSPFKIRYQPYSPNSPKTLPRLSGPFNDAQDNPLEYRHRFSEPAPPSRWGSPRNPIHRVGSRSPTSRSGFPRRTLFGAKPGSILNRHSERDPSRVTREKQEPEFFAVPEQSPHGVSPLQPVHHFTSPSQNASPNHNAGAIVSTDLDQRARFQINASPRLVLEDVAKTHPYYFQSVERSLPVDESEEGEIVDDDNEMDESEDGATASTNAASDGRNVSKRHPRDGYYSSFSSDFSSNTSVSVADEWHNFLPGNSSSRSCSSSSRNSPHGRSGEQLRRRVNQHGVEPVRITDGHADSKHHRWTSRVDSEYSPSYNSAAKRRSSFCPTYNSGSSFYRPESTRVPPKSPLDPQFIATEATSVSADNSDQSVWDTETSLEDEDMRILPSAVSRSSHRLFSSSTQASRDTLNDLCQAQVSEIKDHSSRAQVFSNKDVDYRRLPLEMPVSSPRHSHRDYSGSRLSAPKRDLIDAADSRPRYSVYHPRSTDLDRSDSGKESSSRSKNDTVPDRREPSTSSESGTFVAHHRSSVSRDNRRYARTERPRSRTGHTSDSKNEVQHSDPKRRSGASVRRDTQLLPAPIPTLLNTGGLLPLSTPPVLPFSGTFLPATLWPFSQAFNPAGSQPPQIWK</sequence>
<feature type="region of interest" description="Disordered" evidence="1">
    <location>
        <begin position="1020"/>
        <end position="1083"/>
    </location>
</feature>
<keyword evidence="4" id="KW-1185">Reference proteome</keyword>
<dbReference type="PANTHER" id="PTHR16207">
    <property type="entry name" value="SET DOMAIN-CONTAINING PROTEIN"/>
    <property type="match status" value="1"/>
</dbReference>